<evidence type="ECO:0000256" key="2">
    <source>
        <dbReference type="ARBA" id="ARBA00022692"/>
    </source>
</evidence>
<dbReference type="Pfam" id="PF01098">
    <property type="entry name" value="FTSW_RODA_SPOVE"/>
    <property type="match status" value="2"/>
</dbReference>
<evidence type="ECO:0000313" key="9">
    <source>
        <dbReference type="EMBL" id="EAY27275.1"/>
    </source>
</evidence>
<keyword evidence="3" id="KW-0133">Cell shape</keyword>
<feature type="transmembrane region" description="Helical" evidence="8">
    <location>
        <begin position="81"/>
        <end position="101"/>
    </location>
</feature>
<evidence type="ECO:0000256" key="3">
    <source>
        <dbReference type="ARBA" id="ARBA00022960"/>
    </source>
</evidence>
<keyword evidence="2 8" id="KW-0812">Transmembrane</keyword>
<name>A1ZQX0_MICM2</name>
<feature type="transmembrane region" description="Helical" evidence="8">
    <location>
        <begin position="176"/>
        <end position="209"/>
    </location>
</feature>
<accession>A1ZQX0</accession>
<keyword evidence="10" id="KW-1185">Reference proteome</keyword>
<feature type="transmembrane region" description="Helical" evidence="8">
    <location>
        <begin position="389"/>
        <end position="416"/>
    </location>
</feature>
<dbReference type="PANTHER" id="PTHR30474:SF1">
    <property type="entry name" value="PEPTIDOGLYCAN GLYCOSYLTRANSFERASE MRDB"/>
    <property type="match status" value="1"/>
</dbReference>
<dbReference type="GO" id="GO:0051301">
    <property type="term" value="P:cell division"/>
    <property type="evidence" value="ECO:0007669"/>
    <property type="project" value="InterPro"/>
</dbReference>
<evidence type="ECO:0000256" key="7">
    <source>
        <dbReference type="ARBA" id="ARBA00033270"/>
    </source>
</evidence>
<dbReference type="PANTHER" id="PTHR30474">
    <property type="entry name" value="CELL CYCLE PROTEIN"/>
    <property type="match status" value="1"/>
</dbReference>
<evidence type="ECO:0000256" key="6">
    <source>
        <dbReference type="ARBA" id="ARBA00032370"/>
    </source>
</evidence>
<feature type="transmembrane region" description="Helical" evidence="8">
    <location>
        <begin position="358"/>
        <end position="377"/>
    </location>
</feature>
<dbReference type="GO" id="GO:0032153">
    <property type="term" value="C:cell division site"/>
    <property type="evidence" value="ECO:0007669"/>
    <property type="project" value="TreeGrafter"/>
</dbReference>
<dbReference type="eggNOG" id="COG0772">
    <property type="taxonomic scope" value="Bacteria"/>
</dbReference>
<feature type="transmembrane region" description="Helical" evidence="8">
    <location>
        <begin position="263"/>
        <end position="283"/>
    </location>
</feature>
<feature type="transmembrane region" description="Helical" evidence="8">
    <location>
        <begin position="57"/>
        <end position="75"/>
    </location>
</feature>
<dbReference type="GO" id="GO:0008360">
    <property type="term" value="P:regulation of cell shape"/>
    <property type="evidence" value="ECO:0007669"/>
    <property type="project" value="UniProtKB-KW"/>
</dbReference>
<evidence type="ECO:0000313" key="10">
    <source>
        <dbReference type="Proteomes" id="UP000004095"/>
    </source>
</evidence>
<keyword evidence="5 8" id="KW-0472">Membrane</keyword>
<feature type="transmembrane region" description="Helical" evidence="8">
    <location>
        <begin position="422"/>
        <end position="441"/>
    </location>
</feature>
<evidence type="ECO:0000256" key="4">
    <source>
        <dbReference type="ARBA" id="ARBA00022989"/>
    </source>
</evidence>
<dbReference type="NCBIfam" id="NF037961">
    <property type="entry name" value="RodA_shape"/>
    <property type="match status" value="1"/>
</dbReference>
<dbReference type="PROSITE" id="PS00428">
    <property type="entry name" value="FTSW_RODA_SPOVE"/>
    <property type="match status" value="1"/>
</dbReference>
<keyword evidence="4 8" id="KW-1133">Transmembrane helix</keyword>
<dbReference type="InterPro" id="IPR001182">
    <property type="entry name" value="FtsW/RodA"/>
</dbReference>
<comment type="caution">
    <text evidence="9">The sequence shown here is derived from an EMBL/GenBank/DDBJ whole genome shotgun (WGS) entry which is preliminary data.</text>
</comment>
<organism evidence="9 10">
    <name type="scientific">Microscilla marina ATCC 23134</name>
    <dbReference type="NCBI Taxonomy" id="313606"/>
    <lineage>
        <taxon>Bacteria</taxon>
        <taxon>Pseudomonadati</taxon>
        <taxon>Bacteroidota</taxon>
        <taxon>Cytophagia</taxon>
        <taxon>Cytophagales</taxon>
        <taxon>Microscillaceae</taxon>
        <taxon>Microscilla</taxon>
    </lineage>
</organism>
<dbReference type="GO" id="GO:0015648">
    <property type="term" value="F:lipid-linked peptidoglycan transporter activity"/>
    <property type="evidence" value="ECO:0007669"/>
    <property type="project" value="TreeGrafter"/>
</dbReference>
<dbReference type="InterPro" id="IPR018365">
    <property type="entry name" value="Cell_cycle_FtsW-rel_CS"/>
</dbReference>
<sequence length="454" mass="50545">MNTQDKKNGLNFDGMAVLLYLALVCVGIVNIFAAVYKPEIHQGFFDFSLRSAKQMMWFGLAVILIVVIIVVDMRFFEAFAYPIYIAMLSALVMVLLVGSTINGSKSWFMIGGVGLQPAEFAKFATALALARFLQVPRPQSLGFFGRITWFFSEQVFGLSRIGLGIPRKALEKLDTYVIAGFIIAIPAVLIIIQGDTGSAMVFASFAFVLYREKIIPHWLLLGGFSVVTLFFLTLIVGVWNLAVGIAIMTVISLLLFTESKQRTVIIMSAVLVFGYIFSVSYIVNDVLKKYQRERIIVLIKPEKASKRARWNVDQSKIAIGSGGFFGKGFRQGTQTKLGYVPEQSTDFIFCTIGEERGWIGSLVVISLYLLLMARLIAIAERQKDTFVRVYGYSVASIIFFHFAINIGMTIGLFPVVGIPLPLISYGGSSMWSFSILIFILLKLDAHRKQILARQ</sequence>
<dbReference type="RefSeq" id="WP_002699970.1">
    <property type="nucleotide sequence ID" value="NZ_AAWS01000025.1"/>
</dbReference>
<proteinExistence type="predicted"/>
<dbReference type="EMBL" id="AAWS01000025">
    <property type="protein sequence ID" value="EAY27275.1"/>
    <property type="molecule type" value="Genomic_DNA"/>
</dbReference>
<evidence type="ECO:0000256" key="8">
    <source>
        <dbReference type="SAM" id="Phobius"/>
    </source>
</evidence>
<dbReference type="AlphaFoldDB" id="A1ZQX0"/>
<dbReference type="GO" id="GO:0005886">
    <property type="term" value="C:plasma membrane"/>
    <property type="evidence" value="ECO:0007669"/>
    <property type="project" value="TreeGrafter"/>
</dbReference>
<comment type="subcellular location">
    <subcellularLocation>
        <location evidence="1">Membrane</location>
        <topology evidence="1">Multi-pass membrane protein</topology>
    </subcellularLocation>
</comment>
<evidence type="ECO:0000256" key="5">
    <source>
        <dbReference type="ARBA" id="ARBA00023136"/>
    </source>
</evidence>
<feature type="transmembrane region" description="Helical" evidence="8">
    <location>
        <begin position="15"/>
        <end position="36"/>
    </location>
</feature>
<reference evidence="9 10" key="1">
    <citation type="submission" date="2007-01" db="EMBL/GenBank/DDBJ databases">
        <authorList>
            <person name="Haygood M."/>
            <person name="Podell S."/>
            <person name="Anderson C."/>
            <person name="Hopkinson B."/>
            <person name="Roe K."/>
            <person name="Barbeau K."/>
            <person name="Gaasterland T."/>
            <person name="Ferriera S."/>
            <person name="Johnson J."/>
            <person name="Kravitz S."/>
            <person name="Beeson K."/>
            <person name="Sutton G."/>
            <person name="Rogers Y.-H."/>
            <person name="Friedman R."/>
            <person name="Frazier M."/>
            <person name="Venter J.C."/>
        </authorList>
    </citation>
    <scope>NUCLEOTIDE SEQUENCE [LARGE SCALE GENOMIC DNA]</scope>
    <source>
        <strain evidence="9 10">ATCC 23134</strain>
    </source>
</reference>
<evidence type="ECO:0000256" key="1">
    <source>
        <dbReference type="ARBA" id="ARBA00004141"/>
    </source>
</evidence>
<dbReference type="Proteomes" id="UP000004095">
    <property type="component" value="Unassembled WGS sequence"/>
</dbReference>
<gene>
    <name evidence="9" type="ORF">M23134_06585</name>
</gene>
<protein>
    <recommendedName>
        <fullName evidence="7">Cell wall polymerase</fullName>
    </recommendedName>
    <alternativeName>
        <fullName evidence="6">Peptidoglycan polymerase</fullName>
    </alternativeName>
</protein>
<feature type="transmembrane region" description="Helical" evidence="8">
    <location>
        <begin position="229"/>
        <end position="256"/>
    </location>
</feature>